<accession>A0ABY8TSZ4</accession>
<feature type="domain" description="EngB-type G" evidence="5">
    <location>
        <begin position="1"/>
        <end position="159"/>
    </location>
</feature>
<name>A0ABY8TSZ4_TETOB</name>
<dbReference type="PANTHER" id="PTHR11649:SF13">
    <property type="entry name" value="ENGB-TYPE G DOMAIN-CONTAINING PROTEIN"/>
    <property type="match status" value="1"/>
</dbReference>
<proteinExistence type="predicted"/>
<reference evidence="6 7" key="1">
    <citation type="submission" date="2023-05" db="EMBL/GenBank/DDBJ databases">
        <title>A 100% complete, gapless, phased diploid assembly of the Scenedesmus obliquus UTEX 3031 genome.</title>
        <authorList>
            <person name="Biondi T.C."/>
            <person name="Hanschen E.R."/>
            <person name="Kwon T."/>
            <person name="Eng W."/>
            <person name="Kruse C.P.S."/>
            <person name="Koehler S.I."/>
            <person name="Kunde Y."/>
            <person name="Gleasner C.D."/>
            <person name="You Mak K.T."/>
            <person name="Polle J."/>
            <person name="Hovde B.T."/>
            <person name="Starkenburg S.R."/>
        </authorList>
    </citation>
    <scope>NUCLEOTIDE SEQUENCE [LARGE SCALE GENOMIC DNA]</scope>
    <source>
        <strain evidence="6 7">DOE0152z</strain>
    </source>
</reference>
<sequence>MLTQNSKLAKVSKEPGMTKTINHFLVNDSWYLVDLPGYGYAKTAGKSDRASWLTFTKEYFAKRQALVCVLLLVDGSIPPQQVDLDCANWLAEAQVPFAIAFTKCDARKKSGPTPAANIKAFKAELLKDYEQLPACFETSAQLGQGRAEVLGYLASLRQLEAVEGGDFL</sequence>
<keyword evidence="7" id="KW-1185">Reference proteome</keyword>
<dbReference type="PROSITE" id="PS51706">
    <property type="entry name" value="G_ENGB"/>
    <property type="match status" value="1"/>
</dbReference>
<dbReference type="EMBL" id="CP126210">
    <property type="protein sequence ID" value="WIA12132.1"/>
    <property type="molecule type" value="Genomic_DNA"/>
</dbReference>
<evidence type="ECO:0000256" key="4">
    <source>
        <dbReference type="ARBA" id="ARBA00023134"/>
    </source>
</evidence>
<dbReference type="SUPFAM" id="SSF52540">
    <property type="entry name" value="P-loop containing nucleoside triphosphate hydrolases"/>
    <property type="match status" value="1"/>
</dbReference>
<dbReference type="Pfam" id="PF01926">
    <property type="entry name" value="MMR_HSR1"/>
    <property type="match status" value="1"/>
</dbReference>
<dbReference type="CDD" id="cd01876">
    <property type="entry name" value="YihA_EngB"/>
    <property type="match status" value="1"/>
</dbReference>
<dbReference type="InterPro" id="IPR006073">
    <property type="entry name" value="GTP-bd"/>
</dbReference>
<evidence type="ECO:0000256" key="3">
    <source>
        <dbReference type="ARBA" id="ARBA00022842"/>
    </source>
</evidence>
<evidence type="ECO:0000259" key="5">
    <source>
        <dbReference type="PROSITE" id="PS51706"/>
    </source>
</evidence>
<evidence type="ECO:0000256" key="1">
    <source>
        <dbReference type="ARBA" id="ARBA00022723"/>
    </source>
</evidence>
<keyword evidence="1" id="KW-0479">Metal-binding</keyword>
<dbReference type="Gene3D" id="3.40.50.300">
    <property type="entry name" value="P-loop containing nucleotide triphosphate hydrolases"/>
    <property type="match status" value="1"/>
</dbReference>
<gene>
    <name evidence="6" type="ORF">OEZ85_012205</name>
</gene>
<evidence type="ECO:0000313" key="7">
    <source>
        <dbReference type="Proteomes" id="UP001244341"/>
    </source>
</evidence>
<protein>
    <recommendedName>
        <fullName evidence="5">EngB-type G domain-containing protein</fullName>
    </recommendedName>
</protein>
<dbReference type="Proteomes" id="UP001244341">
    <property type="component" value="Chromosome 3b"/>
</dbReference>
<organism evidence="6 7">
    <name type="scientific">Tetradesmus obliquus</name>
    <name type="common">Green alga</name>
    <name type="synonym">Acutodesmus obliquus</name>
    <dbReference type="NCBI Taxonomy" id="3088"/>
    <lineage>
        <taxon>Eukaryota</taxon>
        <taxon>Viridiplantae</taxon>
        <taxon>Chlorophyta</taxon>
        <taxon>core chlorophytes</taxon>
        <taxon>Chlorophyceae</taxon>
        <taxon>CS clade</taxon>
        <taxon>Sphaeropleales</taxon>
        <taxon>Scenedesmaceae</taxon>
        <taxon>Tetradesmus</taxon>
    </lineage>
</organism>
<keyword evidence="4" id="KW-0342">GTP-binding</keyword>
<dbReference type="PANTHER" id="PTHR11649">
    <property type="entry name" value="MSS1/TRME-RELATED GTP-BINDING PROTEIN"/>
    <property type="match status" value="1"/>
</dbReference>
<evidence type="ECO:0000256" key="2">
    <source>
        <dbReference type="ARBA" id="ARBA00022741"/>
    </source>
</evidence>
<evidence type="ECO:0000313" key="6">
    <source>
        <dbReference type="EMBL" id="WIA12132.1"/>
    </source>
</evidence>
<keyword evidence="2" id="KW-0547">Nucleotide-binding</keyword>
<keyword evidence="3" id="KW-0460">Magnesium</keyword>
<dbReference type="InterPro" id="IPR027417">
    <property type="entry name" value="P-loop_NTPase"/>
</dbReference>
<dbReference type="InterPro" id="IPR030393">
    <property type="entry name" value="G_ENGB_dom"/>
</dbReference>